<keyword evidence="6" id="KW-1133">Transmembrane helix</keyword>
<keyword evidence="6" id="KW-0812">Transmembrane</keyword>
<dbReference type="GO" id="GO:0016780">
    <property type="term" value="F:phosphotransferase activity, for other substituted phosphate groups"/>
    <property type="evidence" value="ECO:0007669"/>
    <property type="project" value="InterPro"/>
</dbReference>
<dbReference type="PANTHER" id="PTHR10414">
    <property type="entry name" value="ETHANOLAMINEPHOSPHOTRANSFERASE"/>
    <property type="match status" value="1"/>
</dbReference>
<dbReference type="Gene3D" id="1.20.120.1760">
    <property type="match status" value="1"/>
</dbReference>
<evidence type="ECO:0000256" key="1">
    <source>
        <dbReference type="ARBA" id="ARBA00004370"/>
    </source>
</evidence>
<dbReference type="InterPro" id="IPR043130">
    <property type="entry name" value="CDP-OH_PTrfase_TM_dom"/>
</dbReference>
<feature type="transmembrane region" description="Helical" evidence="6">
    <location>
        <begin position="295"/>
        <end position="314"/>
    </location>
</feature>
<feature type="transmembrane region" description="Helical" evidence="6">
    <location>
        <begin position="48"/>
        <end position="68"/>
    </location>
</feature>
<feature type="transmembrane region" description="Helical" evidence="6">
    <location>
        <begin position="265"/>
        <end position="283"/>
    </location>
</feature>
<feature type="transmembrane region" description="Helical" evidence="6">
    <location>
        <begin position="74"/>
        <end position="94"/>
    </location>
</feature>
<dbReference type="GO" id="GO:0016020">
    <property type="term" value="C:membrane"/>
    <property type="evidence" value="ECO:0007669"/>
    <property type="project" value="UniProtKB-SubCell"/>
</dbReference>
<sequence length="392" mass="43164">MPYLSQRALSGIAHYKYKSTGYTFLDVVHTPVWNFVVARLPMWLAPNLITLTGLMCVFASFGIDALYIMDYEGVAVPSWVYVFRSLAVILYVNLDCIDGKQARRTGCSSPLGQLFDHGCDALSVRLLLDSCHATLDYPCSWTSAVIVNLVMLPWILAHWEEYHTGNLNYGNGYFGVLESNYALCVVHFSGYFFGNSFWTVAINGFLPFQLPFTIVVRHLYFAAFVIGALSQVAEQVNRMLAHKPHELPVEERGHKELGQANMLKHLFGILAMLALGVVATSDGGGGYGNCRMMSVTYGMMYALVASGLIVAHMAKEPVPVFYWAYALLLLGALNHEVPFVSSRVAAGAMLAVAAAGYLHYVVSVVNQICDELGIRCFLITPRAAPSSQSKEN</sequence>
<dbReference type="PROSITE" id="PS00379">
    <property type="entry name" value="CDP_ALCOHOL_P_TRANSF"/>
    <property type="match status" value="1"/>
</dbReference>
<evidence type="ECO:0000256" key="2">
    <source>
        <dbReference type="ARBA" id="ARBA00010441"/>
    </source>
</evidence>
<evidence type="ECO:0000256" key="4">
    <source>
        <dbReference type="ARBA" id="ARBA00023136"/>
    </source>
</evidence>
<evidence type="ECO:0000313" key="7">
    <source>
        <dbReference type="EMBL" id="CAD8291249.1"/>
    </source>
</evidence>
<gene>
    <name evidence="7" type="ORF">CEUR00632_LOCUS10860</name>
</gene>
<evidence type="ECO:0000256" key="3">
    <source>
        <dbReference type="ARBA" id="ARBA00022679"/>
    </source>
</evidence>
<keyword evidence="3 5" id="KW-0808">Transferase</keyword>
<dbReference type="EMBL" id="HBEC01023757">
    <property type="protein sequence ID" value="CAD8291249.1"/>
    <property type="molecule type" value="Transcribed_RNA"/>
</dbReference>
<dbReference type="AlphaFoldDB" id="A0A7R9YWU4"/>
<protein>
    <recommendedName>
        <fullName evidence="8">CDP-Ethanolamine:DAG ethanolamine phosphotransferase</fullName>
    </recommendedName>
</protein>
<dbReference type="InterPro" id="IPR048254">
    <property type="entry name" value="CDP_ALCOHOL_P_TRANSF_CS"/>
</dbReference>
<comment type="subcellular location">
    <subcellularLocation>
        <location evidence="1">Membrane</location>
    </subcellularLocation>
</comment>
<comment type="similarity">
    <text evidence="2 5">Belongs to the CDP-alcohol phosphatidyltransferase class-I family.</text>
</comment>
<accession>A0A7R9YWU4</accession>
<feature type="transmembrane region" description="Helical" evidence="6">
    <location>
        <begin position="179"/>
        <end position="202"/>
    </location>
</feature>
<keyword evidence="4 6" id="KW-0472">Membrane</keyword>
<dbReference type="PIRSF" id="PIRSF015665">
    <property type="entry name" value="CHOPT"/>
    <property type="match status" value="1"/>
</dbReference>
<dbReference type="InterPro" id="IPR000462">
    <property type="entry name" value="CDP-OH_P_trans"/>
</dbReference>
<evidence type="ECO:0000256" key="6">
    <source>
        <dbReference type="SAM" id="Phobius"/>
    </source>
</evidence>
<proteinExistence type="inferred from homology"/>
<organism evidence="7">
    <name type="scientific">Chlamydomonas euryale</name>
    <dbReference type="NCBI Taxonomy" id="1486919"/>
    <lineage>
        <taxon>Eukaryota</taxon>
        <taxon>Viridiplantae</taxon>
        <taxon>Chlorophyta</taxon>
        <taxon>core chlorophytes</taxon>
        <taxon>Chlorophyceae</taxon>
        <taxon>CS clade</taxon>
        <taxon>Chlamydomonadales</taxon>
        <taxon>Chlamydomonadaceae</taxon>
        <taxon>Chlamydomonas</taxon>
    </lineage>
</organism>
<name>A0A7R9YWU4_9CHLO</name>
<evidence type="ECO:0000256" key="5">
    <source>
        <dbReference type="RuleBase" id="RU003750"/>
    </source>
</evidence>
<dbReference type="PANTHER" id="PTHR10414:SF37">
    <property type="entry name" value="BB IN A BOXCAR, ISOFORM C"/>
    <property type="match status" value="1"/>
</dbReference>
<evidence type="ECO:0008006" key="8">
    <source>
        <dbReference type="Google" id="ProtNLM"/>
    </source>
</evidence>
<reference evidence="7" key="1">
    <citation type="submission" date="2021-01" db="EMBL/GenBank/DDBJ databases">
        <authorList>
            <person name="Corre E."/>
            <person name="Pelletier E."/>
            <person name="Niang G."/>
            <person name="Scheremetjew M."/>
            <person name="Finn R."/>
            <person name="Kale V."/>
            <person name="Holt S."/>
            <person name="Cochrane G."/>
            <person name="Meng A."/>
            <person name="Brown T."/>
            <person name="Cohen L."/>
        </authorList>
    </citation>
    <scope>NUCLEOTIDE SEQUENCE</scope>
    <source>
        <strain evidence="7">CCMP219</strain>
    </source>
</reference>
<feature type="transmembrane region" description="Helical" evidence="6">
    <location>
        <begin position="320"/>
        <end position="337"/>
    </location>
</feature>
<feature type="transmembrane region" description="Helical" evidence="6">
    <location>
        <begin position="214"/>
        <end position="233"/>
    </location>
</feature>
<dbReference type="GO" id="GO:0008654">
    <property type="term" value="P:phospholipid biosynthetic process"/>
    <property type="evidence" value="ECO:0007669"/>
    <property type="project" value="InterPro"/>
</dbReference>
<dbReference type="InterPro" id="IPR014472">
    <property type="entry name" value="CHOPT"/>
</dbReference>
<feature type="transmembrane region" description="Helical" evidence="6">
    <location>
        <begin position="344"/>
        <end position="362"/>
    </location>
</feature>
<dbReference type="Pfam" id="PF01066">
    <property type="entry name" value="CDP-OH_P_transf"/>
    <property type="match status" value="1"/>
</dbReference>